<dbReference type="RefSeq" id="WP_323296992.1">
    <property type="nucleotide sequence ID" value="NZ_JAYFUM010000012.1"/>
</dbReference>
<proteinExistence type="predicted"/>
<dbReference type="Proteomes" id="UP001302949">
    <property type="component" value="Unassembled WGS sequence"/>
</dbReference>
<name>A0ABU5QAF8_9BACT</name>
<evidence type="ECO:0000313" key="1">
    <source>
        <dbReference type="EMBL" id="MEA5139833.1"/>
    </source>
</evidence>
<protein>
    <submittedName>
        <fullName evidence="1">Uncharacterized protein</fullName>
    </submittedName>
</protein>
<keyword evidence="2" id="KW-1185">Reference proteome</keyword>
<reference evidence="1 2" key="1">
    <citation type="submission" date="2023-12" db="EMBL/GenBank/DDBJ databases">
        <title>Novel species of the genus Arcicella isolated from rivers.</title>
        <authorList>
            <person name="Lu H."/>
        </authorList>
    </citation>
    <scope>NUCLEOTIDE SEQUENCE [LARGE SCALE GENOMIC DNA]</scope>
    <source>
        <strain evidence="1 2">KCTC 23307</strain>
    </source>
</reference>
<accession>A0ABU5QAF8</accession>
<organism evidence="1 2">
    <name type="scientific">Arcicella rigui</name>
    <dbReference type="NCBI Taxonomy" id="797020"/>
    <lineage>
        <taxon>Bacteria</taxon>
        <taxon>Pseudomonadati</taxon>
        <taxon>Bacteroidota</taxon>
        <taxon>Cytophagia</taxon>
        <taxon>Cytophagales</taxon>
        <taxon>Flectobacillaceae</taxon>
        <taxon>Arcicella</taxon>
    </lineage>
</organism>
<gene>
    <name evidence="1" type="ORF">VB248_11840</name>
</gene>
<evidence type="ECO:0000313" key="2">
    <source>
        <dbReference type="Proteomes" id="UP001302949"/>
    </source>
</evidence>
<sequence>MSYNGKNYQKTVDFIMNLYDNWKVENYDRPDTYFLRVVLKKYGHFLAYCTFMNYKTPFYKKKGVVPSKEYWEQRAFKGK</sequence>
<dbReference type="EMBL" id="JAYFUM010000012">
    <property type="protein sequence ID" value="MEA5139833.1"/>
    <property type="molecule type" value="Genomic_DNA"/>
</dbReference>
<comment type="caution">
    <text evidence="1">The sequence shown here is derived from an EMBL/GenBank/DDBJ whole genome shotgun (WGS) entry which is preliminary data.</text>
</comment>